<dbReference type="Pfam" id="PF02441">
    <property type="entry name" value="Flavoprotein"/>
    <property type="match status" value="1"/>
</dbReference>
<dbReference type="Gene3D" id="3.40.50.1950">
    <property type="entry name" value="Flavin prenyltransferase-like"/>
    <property type="match status" value="1"/>
</dbReference>
<dbReference type="GO" id="GO:0003824">
    <property type="term" value="F:catalytic activity"/>
    <property type="evidence" value="ECO:0007669"/>
    <property type="project" value="InterPro"/>
</dbReference>
<proteinExistence type="predicted"/>
<dbReference type="EMBL" id="VSSQ01039829">
    <property type="protein sequence ID" value="MPM92958.1"/>
    <property type="molecule type" value="Genomic_DNA"/>
</dbReference>
<dbReference type="InterPro" id="IPR003382">
    <property type="entry name" value="Flavoprotein"/>
</dbReference>
<evidence type="ECO:0000313" key="2">
    <source>
        <dbReference type="EMBL" id="MPM92958.1"/>
    </source>
</evidence>
<evidence type="ECO:0000259" key="1">
    <source>
        <dbReference type="Pfam" id="PF02441"/>
    </source>
</evidence>
<organism evidence="2">
    <name type="scientific">bioreactor metagenome</name>
    <dbReference type="NCBI Taxonomy" id="1076179"/>
    <lineage>
        <taxon>unclassified sequences</taxon>
        <taxon>metagenomes</taxon>
        <taxon>ecological metagenomes</taxon>
    </lineage>
</organism>
<gene>
    <name evidence="2" type="ORF">SDC9_140094</name>
</gene>
<comment type="caution">
    <text evidence="2">The sequence shown here is derived from an EMBL/GenBank/DDBJ whole genome shotgun (WGS) entry which is preliminary data.</text>
</comment>
<name>A0A645DV02_9ZZZZ</name>
<reference evidence="2" key="1">
    <citation type="submission" date="2019-08" db="EMBL/GenBank/DDBJ databases">
        <authorList>
            <person name="Kucharzyk K."/>
            <person name="Murdoch R.W."/>
            <person name="Higgins S."/>
            <person name="Loffler F."/>
        </authorList>
    </citation>
    <scope>NUCLEOTIDE SEQUENCE</scope>
</reference>
<dbReference type="SUPFAM" id="SSF52507">
    <property type="entry name" value="Homo-oligomeric flavin-containing Cys decarboxylases, HFCD"/>
    <property type="match status" value="1"/>
</dbReference>
<accession>A0A645DV02</accession>
<dbReference type="InterPro" id="IPR036551">
    <property type="entry name" value="Flavin_trans-like"/>
</dbReference>
<protein>
    <recommendedName>
        <fullName evidence="1">Flavoprotein domain-containing protein</fullName>
    </recommendedName>
</protein>
<dbReference type="AlphaFoldDB" id="A0A645DV02"/>
<feature type="domain" description="Flavoprotein" evidence="1">
    <location>
        <begin position="12"/>
        <end position="99"/>
    </location>
</feature>
<sequence>MFTGGLIGFEDAIASLQRLQATGVQLDCIQTPSAQRVLDQRLIASVGMRDVTKNLVTDHDMLILPTLTANIAAKVAHGIADCLASNVTAEFIMSNRAIVASKSPVCPDSSGKKQWYPNIPAGYADLLRGNLATLASFGVRLAEARALCRTAIAAFEARDRLQRGPLVAALGTSAAGLSAAADKPAVLPAAAASAPAGNVVVCHDRLLSQRLVQQLPEGTELHVAANTVITALAQDTAAARSIRILREG</sequence>